<reference evidence="6 7" key="1">
    <citation type="journal article" date="2020" name="J. Phycol.">
        <title>Comparative genome analysis reveals Cyanidiococcus gen. nov., a new extremophilic red algal genus sister to Cyanidioschyzon (Cyanidioschyzonaceae, Rhodophyta).</title>
        <authorList>
            <person name="Liu S.-L."/>
            <person name="Chiang Y.-R."/>
            <person name="Yoon H.S."/>
            <person name="Fu H.-Y."/>
        </authorList>
    </citation>
    <scope>NUCLEOTIDE SEQUENCE [LARGE SCALE GENOMIC DNA]</scope>
    <source>
        <strain evidence="6 7">THAL066</strain>
    </source>
</reference>
<sequence length="411" mass="44004">MPKHRKKQPVGRSGSVRLGAAVAPPPPSPSTLPPLTSIAKQATTTEASLAALRQTVDVAIETILFSAPHVVVYNFDVQLSRWQRANREGALFLVRYREPRYALVVHNRKSPENLVDPIVPGIDLEVQDEFLMYRTVASGGSEATPFARAIWFHGGAPELQACANLLQDIAWMQHQVAASVARGELLPSAAVLGSVSYPSAGYPRNLPTGSLLPPHSLPPNAAHGVITNAETKWNSGWTSPVTAWSPSETKQSSSAHAGPSAPTSNLVSQPDMESRSGEIDMGGVHWAALGTAGGPVGNPMGAQPGQMYRAEARTSHGLVPSQPTTLTIHNEANDAVFTRSSEWIHSGPATVSPSIPDEHPEIDQTLVNTVMAAAGGRPGIHHEVVLSVLRALVNEPWVFEKAYKSYRMQWG</sequence>
<feature type="compositionally biased region" description="Pro residues" evidence="5">
    <location>
        <begin position="23"/>
        <end position="32"/>
    </location>
</feature>
<dbReference type="PANTHER" id="PTHR16290">
    <property type="entry name" value="TRANSCRIPTION FACTOR SMIF DECAPPING ENZYME DCP1"/>
    <property type="match status" value="1"/>
</dbReference>
<comment type="subcellular location">
    <subcellularLocation>
        <location evidence="1">Cytoplasm</location>
    </subcellularLocation>
</comment>
<keyword evidence="7" id="KW-1185">Reference proteome</keyword>
<evidence type="ECO:0000313" key="7">
    <source>
        <dbReference type="Proteomes" id="UP000530660"/>
    </source>
</evidence>
<accession>A0A7J7IJK3</accession>
<dbReference type="GO" id="GO:0003729">
    <property type="term" value="F:mRNA binding"/>
    <property type="evidence" value="ECO:0007669"/>
    <property type="project" value="TreeGrafter"/>
</dbReference>
<dbReference type="Proteomes" id="UP000530660">
    <property type="component" value="Unassembled WGS sequence"/>
</dbReference>
<evidence type="ECO:0000313" key="6">
    <source>
        <dbReference type="EMBL" id="KAF6002940.1"/>
    </source>
</evidence>
<dbReference type="SUPFAM" id="SSF50729">
    <property type="entry name" value="PH domain-like"/>
    <property type="match status" value="1"/>
</dbReference>
<dbReference type="InterPro" id="IPR011993">
    <property type="entry name" value="PH-like_dom_sf"/>
</dbReference>
<comment type="caution">
    <text evidence="6">The sequence shown here is derived from an EMBL/GenBank/DDBJ whole genome shotgun (WGS) entry which is preliminary data.</text>
</comment>
<dbReference type="EMBL" id="VWRR01000008">
    <property type="protein sequence ID" value="KAF6002940.1"/>
    <property type="molecule type" value="Genomic_DNA"/>
</dbReference>
<dbReference type="GO" id="GO:0000932">
    <property type="term" value="C:P-body"/>
    <property type="evidence" value="ECO:0007669"/>
    <property type="project" value="TreeGrafter"/>
</dbReference>
<dbReference type="PANTHER" id="PTHR16290:SF0">
    <property type="entry name" value="DECAPPING PROTEIN 1, ISOFORM A"/>
    <property type="match status" value="1"/>
</dbReference>
<evidence type="ECO:0000256" key="2">
    <source>
        <dbReference type="ARBA" id="ARBA00008778"/>
    </source>
</evidence>
<dbReference type="Pfam" id="PF06058">
    <property type="entry name" value="DCP1"/>
    <property type="match status" value="1"/>
</dbReference>
<protein>
    <submittedName>
        <fullName evidence="6">mRNA-decapping enzyme 1B</fullName>
    </submittedName>
</protein>
<evidence type="ECO:0000256" key="4">
    <source>
        <dbReference type="ARBA" id="ARBA00022664"/>
    </source>
</evidence>
<dbReference type="OrthoDB" id="440673at2759"/>
<name>A0A7J7IJK3_9RHOD</name>
<evidence type="ECO:0000256" key="3">
    <source>
        <dbReference type="ARBA" id="ARBA00022490"/>
    </source>
</evidence>
<feature type="region of interest" description="Disordered" evidence="5">
    <location>
        <begin position="1"/>
        <end position="33"/>
    </location>
</feature>
<gene>
    <name evidence="6" type="primary">DCP1B</name>
    <name evidence="6" type="ORF">F1559_001160</name>
</gene>
<dbReference type="GO" id="GO:0008047">
    <property type="term" value="F:enzyme activator activity"/>
    <property type="evidence" value="ECO:0007669"/>
    <property type="project" value="InterPro"/>
</dbReference>
<dbReference type="GO" id="GO:0031087">
    <property type="term" value="P:deadenylation-independent decapping of nuclear-transcribed mRNA"/>
    <property type="evidence" value="ECO:0007669"/>
    <property type="project" value="TreeGrafter"/>
</dbReference>
<feature type="region of interest" description="Disordered" evidence="5">
    <location>
        <begin position="237"/>
        <end position="278"/>
    </location>
</feature>
<proteinExistence type="inferred from homology"/>
<dbReference type="InterPro" id="IPR010334">
    <property type="entry name" value="Dcp1"/>
</dbReference>
<feature type="compositionally biased region" description="Polar residues" evidence="5">
    <location>
        <begin position="237"/>
        <end position="268"/>
    </location>
</feature>
<dbReference type="GO" id="GO:0000290">
    <property type="term" value="P:deadenylation-dependent decapping of nuclear-transcribed mRNA"/>
    <property type="evidence" value="ECO:0007669"/>
    <property type="project" value="InterPro"/>
</dbReference>
<dbReference type="Gene3D" id="2.30.29.30">
    <property type="entry name" value="Pleckstrin-homology domain (PH domain)/Phosphotyrosine-binding domain (PTB)"/>
    <property type="match status" value="1"/>
</dbReference>
<organism evidence="6 7">
    <name type="scientific">Cyanidiococcus yangmingshanensis</name>
    <dbReference type="NCBI Taxonomy" id="2690220"/>
    <lineage>
        <taxon>Eukaryota</taxon>
        <taxon>Rhodophyta</taxon>
        <taxon>Bangiophyceae</taxon>
        <taxon>Cyanidiales</taxon>
        <taxon>Cyanidiaceae</taxon>
        <taxon>Cyanidiococcus</taxon>
    </lineage>
</organism>
<keyword evidence="4" id="KW-0507">mRNA processing</keyword>
<evidence type="ECO:0000256" key="1">
    <source>
        <dbReference type="ARBA" id="ARBA00004496"/>
    </source>
</evidence>
<dbReference type="AlphaFoldDB" id="A0A7J7IJK3"/>
<keyword evidence="3" id="KW-0963">Cytoplasm</keyword>
<dbReference type="GO" id="GO:0006397">
    <property type="term" value="P:mRNA processing"/>
    <property type="evidence" value="ECO:0007669"/>
    <property type="project" value="UniProtKB-KW"/>
</dbReference>
<evidence type="ECO:0000256" key="5">
    <source>
        <dbReference type="SAM" id="MobiDB-lite"/>
    </source>
</evidence>
<comment type="similarity">
    <text evidence="2">Belongs to the DCP1 family.</text>
</comment>